<feature type="compositionally biased region" description="Polar residues" evidence="1">
    <location>
        <begin position="1"/>
        <end position="10"/>
    </location>
</feature>
<protein>
    <recommendedName>
        <fullName evidence="5">Integral membrane regulator</fullName>
    </recommendedName>
</protein>
<dbReference type="OrthoDB" id="9809977at2"/>
<evidence type="ECO:0000256" key="2">
    <source>
        <dbReference type="SAM" id="Phobius"/>
    </source>
</evidence>
<reference evidence="3 4" key="1">
    <citation type="submission" date="2016-09" db="EMBL/GenBank/DDBJ databases">
        <title>Complete genome sequencing of Streptomyces lydicus 103 and metabolic pathways analysis of antibiotic biosynthesis.</title>
        <authorList>
            <person name="Jia N."/>
            <person name="Ding M.-Z."/>
            <person name="Gao F."/>
            <person name="Yuan Y.-J."/>
        </authorList>
    </citation>
    <scope>NUCLEOTIDE SEQUENCE [LARGE SCALE GENOMIC DNA]</scope>
    <source>
        <strain evidence="3 4">103</strain>
    </source>
</reference>
<sequence>MSDPTRTSQSTRHAAGPAGAAARTPATAVAPTPRRPLAAAFRLLLSAAALTGLVLAALSTPSPGHLAASFTAQTALALALVSAGSAHRAWTGRHPVSPRVTGALLSYVVLAALVHHVLPPLLPAAPPTAFTLPAAAPTTAGTGAVARALLLAVTPLAALADWLLLTAPRGFRLRHVWQWPAYPLLHLCFALALPVATGAPSPRLATALAAALTACLLPLITLAIDQVRPSPRLHNNRISPTGISPLK</sequence>
<dbReference type="Proteomes" id="UP000094094">
    <property type="component" value="Chromosome"/>
</dbReference>
<feature type="transmembrane region" description="Helical" evidence="2">
    <location>
        <begin position="39"/>
        <end position="58"/>
    </location>
</feature>
<dbReference type="AlphaFoldDB" id="A0A1D7VVQ8"/>
<feature type="transmembrane region" description="Helical" evidence="2">
    <location>
        <begin position="204"/>
        <end position="224"/>
    </location>
</feature>
<evidence type="ECO:0000256" key="1">
    <source>
        <dbReference type="SAM" id="MobiDB-lite"/>
    </source>
</evidence>
<feature type="transmembrane region" description="Helical" evidence="2">
    <location>
        <begin position="64"/>
        <end position="83"/>
    </location>
</feature>
<proteinExistence type="predicted"/>
<dbReference type="RefSeq" id="WP_069572780.1">
    <property type="nucleotide sequence ID" value="NZ_CP017157.1"/>
</dbReference>
<feature type="transmembrane region" description="Helical" evidence="2">
    <location>
        <begin position="104"/>
        <end position="125"/>
    </location>
</feature>
<organism evidence="3 4">
    <name type="scientific">Streptomyces lydicus</name>
    <dbReference type="NCBI Taxonomy" id="47763"/>
    <lineage>
        <taxon>Bacteria</taxon>
        <taxon>Bacillati</taxon>
        <taxon>Actinomycetota</taxon>
        <taxon>Actinomycetes</taxon>
        <taxon>Kitasatosporales</taxon>
        <taxon>Streptomycetaceae</taxon>
        <taxon>Streptomyces</taxon>
    </lineage>
</organism>
<keyword evidence="2" id="KW-0472">Membrane</keyword>
<name>A0A1D7VVQ8_9ACTN</name>
<feature type="region of interest" description="Disordered" evidence="1">
    <location>
        <begin position="1"/>
        <end position="31"/>
    </location>
</feature>
<evidence type="ECO:0008006" key="5">
    <source>
        <dbReference type="Google" id="ProtNLM"/>
    </source>
</evidence>
<gene>
    <name evidence="3" type="ORF">SL103_33825</name>
</gene>
<accession>A0A1D7VVQ8</accession>
<keyword evidence="4" id="KW-1185">Reference proteome</keyword>
<feature type="transmembrane region" description="Helical" evidence="2">
    <location>
        <begin position="145"/>
        <end position="167"/>
    </location>
</feature>
<feature type="compositionally biased region" description="Low complexity" evidence="1">
    <location>
        <begin position="11"/>
        <end position="31"/>
    </location>
</feature>
<keyword evidence="2" id="KW-0812">Transmembrane</keyword>
<evidence type="ECO:0000313" key="3">
    <source>
        <dbReference type="EMBL" id="AOP50578.1"/>
    </source>
</evidence>
<keyword evidence="2" id="KW-1133">Transmembrane helix</keyword>
<feature type="transmembrane region" description="Helical" evidence="2">
    <location>
        <begin position="179"/>
        <end position="198"/>
    </location>
</feature>
<dbReference type="KEGG" id="slc:SL103_33825"/>
<evidence type="ECO:0000313" key="4">
    <source>
        <dbReference type="Proteomes" id="UP000094094"/>
    </source>
</evidence>
<dbReference type="EMBL" id="CP017157">
    <property type="protein sequence ID" value="AOP50578.1"/>
    <property type="molecule type" value="Genomic_DNA"/>
</dbReference>